<proteinExistence type="inferred from homology"/>
<evidence type="ECO:0000256" key="2">
    <source>
        <dbReference type="ARBA" id="ARBA00022801"/>
    </source>
</evidence>
<dbReference type="PRINTS" id="PR00793">
    <property type="entry name" value="PROAMNOPTASE"/>
</dbReference>
<dbReference type="Pfam" id="PF00561">
    <property type="entry name" value="Abhydrolase_1"/>
    <property type="match status" value="1"/>
</dbReference>
<dbReference type="InterPro" id="IPR029058">
    <property type="entry name" value="AB_hydrolase_fold"/>
</dbReference>
<gene>
    <name evidence="4" type="ORF">GOMPHAMPRED_001931</name>
</gene>
<dbReference type="EMBL" id="CAJPDQ010000015">
    <property type="protein sequence ID" value="CAF9919933.1"/>
    <property type="molecule type" value="Genomic_DNA"/>
</dbReference>
<evidence type="ECO:0000256" key="1">
    <source>
        <dbReference type="ARBA" id="ARBA00010088"/>
    </source>
</evidence>
<keyword evidence="2" id="KW-0378">Hydrolase</keyword>
<evidence type="ECO:0000313" key="4">
    <source>
        <dbReference type="EMBL" id="CAF9919933.1"/>
    </source>
</evidence>
<dbReference type="NCBIfam" id="TIGR01250">
    <property type="entry name" value="pro_imino_pep_2"/>
    <property type="match status" value="1"/>
</dbReference>
<accession>A0A8H3FDB5</accession>
<feature type="domain" description="AB hydrolase-1" evidence="3">
    <location>
        <begin position="37"/>
        <end position="294"/>
    </location>
</feature>
<dbReference type="Gene3D" id="3.40.50.1820">
    <property type="entry name" value="alpha/beta hydrolase"/>
    <property type="match status" value="1"/>
</dbReference>
<evidence type="ECO:0000313" key="5">
    <source>
        <dbReference type="Proteomes" id="UP000664169"/>
    </source>
</evidence>
<dbReference type="InterPro" id="IPR005945">
    <property type="entry name" value="Pro_imino_pep"/>
</dbReference>
<dbReference type="AlphaFoldDB" id="A0A8H3FDB5"/>
<dbReference type="PANTHER" id="PTHR43194:SF2">
    <property type="entry name" value="PEROXISOMAL MEMBRANE PROTEIN LPX1"/>
    <property type="match status" value="1"/>
</dbReference>
<organism evidence="4 5">
    <name type="scientific">Gomphillus americanus</name>
    <dbReference type="NCBI Taxonomy" id="1940652"/>
    <lineage>
        <taxon>Eukaryota</taxon>
        <taxon>Fungi</taxon>
        <taxon>Dikarya</taxon>
        <taxon>Ascomycota</taxon>
        <taxon>Pezizomycotina</taxon>
        <taxon>Lecanoromycetes</taxon>
        <taxon>OSLEUM clade</taxon>
        <taxon>Ostropomycetidae</taxon>
        <taxon>Ostropales</taxon>
        <taxon>Graphidaceae</taxon>
        <taxon>Gomphilloideae</taxon>
        <taxon>Gomphillus</taxon>
    </lineage>
</organism>
<dbReference type="GO" id="GO:0008233">
    <property type="term" value="F:peptidase activity"/>
    <property type="evidence" value="ECO:0007669"/>
    <property type="project" value="InterPro"/>
</dbReference>
<dbReference type="InterPro" id="IPR002410">
    <property type="entry name" value="Peptidase_S33"/>
</dbReference>
<protein>
    <recommendedName>
        <fullName evidence="3">AB hydrolase-1 domain-containing protein</fullName>
    </recommendedName>
</protein>
<comment type="caution">
    <text evidence="4">The sequence shown here is derived from an EMBL/GenBank/DDBJ whole genome shotgun (WGS) entry which is preliminary data.</text>
</comment>
<dbReference type="PIRSF" id="PIRSF005539">
    <property type="entry name" value="Pept_S33_TRI_F1"/>
    <property type="match status" value="1"/>
</dbReference>
<sequence length="312" mass="34378">MDQSPTQEGQIPFSIPSIDTPCFTYYKVIGDLSCGTPPVIMLHGGPGGGHEYLLPFAELWPRYGVPVVLYDQIGCGASTHLRQTAGNRSFWTMDLFIAELDNLIDHLHIRDGSGFHLFGQSWGGMLAADFATRRPVGLRRLILSSAIASFETNVRAVRLLREQLPPEHEAILMTAEETGDWTTPAVQEIQAMLGSKHICRANPPPPPLISAMKNLSDDTTVYQTMYGKSWLAPEGSLTGWTSIPGLPKIIAPTLVYNGEYDTSHDVTTVPFFEHIPRVRWITIANAGHMCHLESAELLEKVLSIVGDFLVQA</sequence>
<evidence type="ECO:0000259" key="3">
    <source>
        <dbReference type="Pfam" id="PF00561"/>
    </source>
</evidence>
<dbReference type="OrthoDB" id="190201at2759"/>
<dbReference type="InterPro" id="IPR000073">
    <property type="entry name" value="AB_hydrolase_1"/>
</dbReference>
<dbReference type="PANTHER" id="PTHR43194">
    <property type="entry name" value="HYDROLASE ALPHA/BETA FOLD FAMILY"/>
    <property type="match status" value="1"/>
</dbReference>
<dbReference type="SUPFAM" id="SSF53474">
    <property type="entry name" value="alpha/beta-Hydrolases"/>
    <property type="match status" value="1"/>
</dbReference>
<keyword evidence="5" id="KW-1185">Reference proteome</keyword>
<dbReference type="GO" id="GO:0006508">
    <property type="term" value="P:proteolysis"/>
    <property type="evidence" value="ECO:0007669"/>
    <property type="project" value="InterPro"/>
</dbReference>
<dbReference type="Proteomes" id="UP000664169">
    <property type="component" value="Unassembled WGS sequence"/>
</dbReference>
<reference evidence="4" key="1">
    <citation type="submission" date="2021-03" db="EMBL/GenBank/DDBJ databases">
        <authorList>
            <person name="Tagirdzhanova G."/>
        </authorList>
    </citation>
    <scope>NUCLEOTIDE SEQUENCE</scope>
</reference>
<comment type="similarity">
    <text evidence="1">Belongs to the peptidase S33 family.</text>
</comment>
<name>A0A8H3FDB5_9LECA</name>
<dbReference type="InterPro" id="IPR050228">
    <property type="entry name" value="Carboxylesterase_BioH"/>
</dbReference>